<feature type="binding site" evidence="9">
    <location>
        <begin position="609"/>
        <end position="611"/>
    </location>
    <ligand>
        <name>acetyl-CoA</name>
        <dbReference type="ChEBI" id="CHEBI:57288"/>
    </ligand>
</feature>
<feature type="domain" description="N-acetyltransferase" evidence="12">
    <location>
        <begin position="644"/>
        <end position="711"/>
    </location>
</feature>
<reference evidence="14" key="1">
    <citation type="submission" date="2020-07" db="EMBL/GenBank/DDBJ databases">
        <title>Multicomponent nature underlies the extraordinary mechanical properties of spider dragline silk.</title>
        <authorList>
            <person name="Kono N."/>
            <person name="Nakamura H."/>
            <person name="Mori M."/>
            <person name="Yoshida Y."/>
            <person name="Ohtoshi R."/>
            <person name="Malay A.D."/>
            <person name="Moran D.A.P."/>
            <person name="Tomita M."/>
            <person name="Numata K."/>
            <person name="Arakawa K."/>
        </authorList>
    </citation>
    <scope>NUCLEOTIDE SEQUENCE</scope>
</reference>
<sequence>MPKTKVNKRINDLIINGIRTRHRSLFFIYGEKSKEPVLYLHHLLKKNRLKVGLQNPSILWCYRKEKDFDEFYLRKRSKKLRKGYLIDNTFNKNHALDHLLLSSEMKFCHYSETDKVLGQTFGMLVLQDFDGLTPNIIARTTESVEGGGIILFLLPNIKNLAELFTLEMLAHSRYVTESHCEICPRFNKRFVLSLSSCQNCLVLNDTLEIKLLPLIKTDVPDNLEKRHDCANIMDSISNLSLSKDLKKIFQMSRTSDQLSALQKISEVIANTKTASVVSITSARGRGKSAVLGLAVAWALNSRYFRIYVTSPNLENIQTVFKFLVEGLTILNFEEGVDFNVQKNRTGSVDLITGVEVFKKCYGCVFYTAAANFQKAENAGLVVIDEAAAIPLPLVKKWLYCRTVLMASTINGYEGTGRSLSLKLLKQLRNQSVQQSVNRHILHEIQLNEAIRYTNGDAVEDWLNRLLCLDASIEPPYFNSGPPKCQECDLYYVNRDVLFSYNKFAETFLQQLVSLFVSSHYKNSPNDLLMLADAPTHHIFCLLSRQEVNANTIPNVICVIQVCMEGNLRGENYQFEHHRRASGDLIPWVLSEQFLDCNFTSLSGARVIRIATHPQYQRMGYGHHALQLLCQFYNGHRAEETKILNSSFNNPSLLLQLQDLQQEPLDYIGVSFGLTLELFKFWKKNGFTPLYIRQTENEVTGENTCIMVKSLKSETTKWLPDFYSDFLQRFTALLMSSFSRLPASVALIIFKYPHLRQLKVLTSKELQFHLSDRSLQRINAFCNQNESHLMILDLLPIISKFYFLGYVKDLYLNMIQESVLICFGLQGRSEDEVAAELDIESEQVMMLFRKSIKKIMKRLDLKEHVDQDCEKNKAYKQSKILNQVRELSPVCKFKRNVSFENIFSHSKRVKKY</sequence>
<evidence type="ECO:0000256" key="7">
    <source>
        <dbReference type="ARBA" id="ARBA00023242"/>
    </source>
</evidence>
<accession>A0A8X6HVH9</accession>
<comment type="caution">
    <text evidence="14">The sequence shown here is derived from an EMBL/GenBank/DDBJ whole genome shotgun (WGS) entry which is preliminary data.</text>
</comment>
<feature type="domain" description="Possible tRNA binding" evidence="13">
    <location>
        <begin position="717"/>
        <end position="874"/>
    </location>
</feature>
<evidence type="ECO:0000259" key="11">
    <source>
        <dbReference type="Pfam" id="PF08351"/>
    </source>
</evidence>
<dbReference type="PANTHER" id="PTHR10925">
    <property type="entry name" value="N-ACETYLTRANSFERASE 10"/>
    <property type="match status" value="1"/>
</dbReference>
<evidence type="ECO:0000259" key="10">
    <source>
        <dbReference type="Pfam" id="PF05127"/>
    </source>
</evidence>
<feature type="domain" description="TmcA/NAT10 N-terminal" evidence="11">
    <location>
        <begin position="3"/>
        <end position="203"/>
    </location>
</feature>
<feature type="binding site" evidence="9">
    <location>
        <position position="451"/>
    </location>
    <ligand>
        <name>ATP</name>
        <dbReference type="ChEBI" id="CHEBI:30616"/>
    </ligand>
</feature>
<proteinExistence type="inferred from homology"/>
<evidence type="ECO:0000313" key="15">
    <source>
        <dbReference type="Proteomes" id="UP000887116"/>
    </source>
</evidence>
<dbReference type="Pfam" id="PF05127">
    <property type="entry name" value="NAT10_TcmA_helicase"/>
    <property type="match status" value="1"/>
</dbReference>
<feature type="domain" description="N-acetyltransferase" evidence="12">
    <location>
        <begin position="510"/>
        <end position="641"/>
    </location>
</feature>
<dbReference type="SUPFAM" id="SSF52540">
    <property type="entry name" value="P-loop containing nucleoside triphosphate hydrolases"/>
    <property type="match status" value="1"/>
</dbReference>
<keyword evidence="2 9" id="KW-0698">rRNA processing</keyword>
<dbReference type="InterPro" id="IPR013562">
    <property type="entry name" value="TmcA/NAT10_N"/>
</dbReference>
<feature type="binding site" evidence="9">
    <location>
        <begin position="616"/>
        <end position="622"/>
    </location>
    <ligand>
        <name>acetyl-CoA</name>
        <dbReference type="ChEBI" id="CHEBI:57288"/>
    </ligand>
</feature>
<dbReference type="GO" id="GO:0030686">
    <property type="term" value="C:90S preribosome"/>
    <property type="evidence" value="ECO:0007669"/>
    <property type="project" value="TreeGrafter"/>
</dbReference>
<dbReference type="Pfam" id="PF13725">
    <property type="entry name" value="tRNA_bind_2"/>
    <property type="match status" value="1"/>
</dbReference>
<evidence type="ECO:0000256" key="8">
    <source>
        <dbReference type="ARBA" id="ARBA00023315"/>
    </source>
</evidence>
<keyword evidence="8 9" id="KW-0012">Acyltransferase</keyword>
<dbReference type="InterPro" id="IPR032672">
    <property type="entry name" value="TmcA/NAT10/Kre33"/>
</dbReference>
<feature type="binding site" evidence="9">
    <location>
        <position position="683"/>
    </location>
    <ligand>
        <name>acetyl-CoA</name>
        <dbReference type="ChEBI" id="CHEBI:57288"/>
    </ligand>
</feature>
<comment type="caution">
    <text evidence="9">Lacks conserved residue(s) required for the propagation of feature annotation.</text>
</comment>
<keyword evidence="5 9" id="KW-0547">Nucleotide-binding</keyword>
<dbReference type="InterPro" id="IPR007807">
    <property type="entry name" value="TcmA/NAT10_helicase"/>
</dbReference>
<comment type="function">
    <text evidence="9">RNA cytidine acetyltransferase with specificity toward both 18S rRNA and tRNAs. Catalyzes the formation of N(4)-acetylcytidine (ac4C) in 18S rRNA. Required for early nucleolar cleavages of precursor rRNA at sites A0, A1 and A2 during 18S rRNA synthesis. Catalyzes the formation of ac4C in serine and leucine tRNAs. Requires a tRNA-binding adapter protein for full tRNA acetyltransferase activity but not for 18S rRNA acetylation.</text>
</comment>
<keyword evidence="6 9" id="KW-0067">ATP-binding</keyword>
<dbReference type="OrthoDB" id="10067491at2759"/>
<evidence type="ECO:0000256" key="1">
    <source>
        <dbReference type="ARBA" id="ARBA00004604"/>
    </source>
</evidence>
<dbReference type="InterPro" id="IPR027417">
    <property type="entry name" value="P-loop_NTPase"/>
</dbReference>
<dbReference type="PANTHER" id="PTHR10925:SF5">
    <property type="entry name" value="RNA CYTIDINE ACETYLTRANSFERASE"/>
    <property type="match status" value="1"/>
</dbReference>
<evidence type="ECO:0000259" key="13">
    <source>
        <dbReference type="Pfam" id="PF13725"/>
    </source>
</evidence>
<comment type="catalytic activity">
    <reaction evidence="9">
        <text>a cytidine in 18S rRNA + acetyl-CoA + ATP + H2O = an N(4)-acetylcytidine in 18S rRNA + ADP + phosphate + CoA + H(+)</text>
        <dbReference type="Rhea" id="RHEA:51424"/>
        <dbReference type="Rhea" id="RHEA-COMP:13575"/>
        <dbReference type="Rhea" id="RHEA-COMP:13576"/>
        <dbReference type="ChEBI" id="CHEBI:15377"/>
        <dbReference type="ChEBI" id="CHEBI:15378"/>
        <dbReference type="ChEBI" id="CHEBI:30616"/>
        <dbReference type="ChEBI" id="CHEBI:43474"/>
        <dbReference type="ChEBI" id="CHEBI:57287"/>
        <dbReference type="ChEBI" id="CHEBI:57288"/>
        <dbReference type="ChEBI" id="CHEBI:74900"/>
        <dbReference type="ChEBI" id="CHEBI:82748"/>
        <dbReference type="ChEBI" id="CHEBI:456216"/>
    </reaction>
</comment>
<comment type="catalytic activity">
    <reaction evidence="9">
        <text>a cytidine in tRNA + acetyl-CoA + ATP + H2O = an N(4)-acetylcytidine in tRNA + ADP + phosphate + CoA + H(+)</text>
        <dbReference type="Rhea" id="RHEA:53876"/>
        <dbReference type="Rhea" id="RHEA-COMP:13670"/>
        <dbReference type="Rhea" id="RHEA-COMP:13671"/>
        <dbReference type="ChEBI" id="CHEBI:15377"/>
        <dbReference type="ChEBI" id="CHEBI:15378"/>
        <dbReference type="ChEBI" id="CHEBI:30616"/>
        <dbReference type="ChEBI" id="CHEBI:43474"/>
        <dbReference type="ChEBI" id="CHEBI:57287"/>
        <dbReference type="ChEBI" id="CHEBI:57288"/>
        <dbReference type="ChEBI" id="CHEBI:74900"/>
        <dbReference type="ChEBI" id="CHEBI:82748"/>
        <dbReference type="ChEBI" id="CHEBI:456216"/>
    </reaction>
</comment>
<organism evidence="14 15">
    <name type="scientific">Trichonephila clavata</name>
    <name type="common">Joro spider</name>
    <name type="synonym">Nephila clavata</name>
    <dbReference type="NCBI Taxonomy" id="2740835"/>
    <lineage>
        <taxon>Eukaryota</taxon>
        <taxon>Metazoa</taxon>
        <taxon>Ecdysozoa</taxon>
        <taxon>Arthropoda</taxon>
        <taxon>Chelicerata</taxon>
        <taxon>Arachnida</taxon>
        <taxon>Araneae</taxon>
        <taxon>Araneomorphae</taxon>
        <taxon>Entelegynae</taxon>
        <taxon>Araneoidea</taxon>
        <taxon>Nephilidae</taxon>
        <taxon>Trichonephila</taxon>
    </lineage>
</organism>
<protein>
    <recommendedName>
        <fullName evidence="9">RNA cytidine acetyltransferase</fullName>
        <ecNumber evidence="9">2.3.1.-</ecNumber>
    </recommendedName>
    <alternativeName>
        <fullName evidence="9">18S rRNA cytosine acetyltransferase</fullName>
    </alternativeName>
</protein>
<dbReference type="InterPro" id="IPR027992">
    <property type="entry name" value="tRNA_bind_dom"/>
</dbReference>
<dbReference type="SUPFAM" id="SSF55729">
    <property type="entry name" value="Acyl-CoA N-acyltransferases (Nat)"/>
    <property type="match status" value="1"/>
</dbReference>
<comment type="subcellular location">
    <subcellularLocation>
        <location evidence="1 9">Nucleus</location>
        <location evidence="1 9">Nucleolus</location>
    </subcellularLocation>
</comment>
<evidence type="ECO:0000256" key="2">
    <source>
        <dbReference type="ARBA" id="ARBA00022552"/>
    </source>
</evidence>
<dbReference type="InterPro" id="IPR000182">
    <property type="entry name" value="GNAT_dom"/>
</dbReference>
<dbReference type="GO" id="GO:0000049">
    <property type="term" value="F:tRNA binding"/>
    <property type="evidence" value="ECO:0007669"/>
    <property type="project" value="TreeGrafter"/>
</dbReference>
<dbReference type="HAMAP" id="MF_03211">
    <property type="entry name" value="RNA_acetyltr_Nat10"/>
    <property type="match status" value="1"/>
</dbReference>
<dbReference type="Pfam" id="PF08351">
    <property type="entry name" value="TmcA_N"/>
    <property type="match status" value="1"/>
</dbReference>
<evidence type="ECO:0000256" key="6">
    <source>
        <dbReference type="ARBA" id="ARBA00022840"/>
    </source>
</evidence>
<evidence type="ECO:0000256" key="5">
    <source>
        <dbReference type="ARBA" id="ARBA00022741"/>
    </source>
</evidence>
<dbReference type="Gene3D" id="3.40.50.300">
    <property type="entry name" value="P-loop containing nucleotide triphosphate hydrolases"/>
    <property type="match status" value="1"/>
</dbReference>
<dbReference type="Gene3D" id="3.40.630.30">
    <property type="match status" value="1"/>
</dbReference>
<keyword evidence="3 9" id="KW-0808">Transferase</keyword>
<dbReference type="InterPro" id="IPR033688">
    <property type="entry name" value="NAT10"/>
</dbReference>
<dbReference type="GO" id="GO:0051391">
    <property type="term" value="P:tRNA acetylation"/>
    <property type="evidence" value="ECO:0007669"/>
    <property type="project" value="UniProtKB-UniRule"/>
</dbReference>
<feature type="domain" description="TcmA/NAT10 helicase" evidence="10">
    <location>
        <begin position="279"/>
        <end position="469"/>
    </location>
</feature>
<gene>
    <name evidence="14" type="primary">Nat10</name>
    <name evidence="14" type="ORF">TNCT_324531</name>
</gene>
<evidence type="ECO:0000256" key="4">
    <source>
        <dbReference type="ARBA" id="ARBA00022694"/>
    </source>
</evidence>
<dbReference type="EMBL" id="BMAO01039346">
    <property type="protein sequence ID" value="GFR30827.1"/>
    <property type="molecule type" value="Genomic_DNA"/>
</dbReference>
<keyword evidence="7 9" id="KW-0539">Nucleus</keyword>
<comment type="similarity">
    <text evidence="9">Belongs to the RNA cytidine acetyltransferase family. NAT10 subfamily.</text>
</comment>
<dbReference type="GO" id="GO:1904812">
    <property type="term" value="P:rRNA acetylation involved in maturation of SSU-rRNA"/>
    <property type="evidence" value="ECO:0007669"/>
    <property type="project" value="InterPro"/>
</dbReference>
<evidence type="ECO:0000256" key="3">
    <source>
        <dbReference type="ARBA" id="ARBA00022679"/>
    </source>
</evidence>
<dbReference type="InterPro" id="IPR016181">
    <property type="entry name" value="Acyl_CoA_acyltransferase"/>
</dbReference>
<keyword evidence="15" id="KW-1185">Reference proteome</keyword>
<evidence type="ECO:0000259" key="12">
    <source>
        <dbReference type="Pfam" id="PF13718"/>
    </source>
</evidence>
<dbReference type="GO" id="GO:0005524">
    <property type="term" value="F:ATP binding"/>
    <property type="evidence" value="ECO:0007669"/>
    <property type="project" value="UniProtKB-UniRule"/>
</dbReference>
<dbReference type="EC" id="2.3.1.-" evidence="9"/>
<name>A0A8X6HVH9_TRICU</name>
<dbReference type="GO" id="GO:1990883">
    <property type="term" value="F:18S rRNA cytidine N-acetyltransferase activity"/>
    <property type="evidence" value="ECO:0007669"/>
    <property type="project" value="TreeGrafter"/>
</dbReference>
<evidence type="ECO:0000256" key="9">
    <source>
        <dbReference type="HAMAP-Rule" id="MF_03211"/>
    </source>
</evidence>
<dbReference type="Gene3D" id="3.40.50.11040">
    <property type="match status" value="1"/>
</dbReference>
<evidence type="ECO:0000313" key="14">
    <source>
        <dbReference type="EMBL" id="GFR30827.1"/>
    </source>
</evidence>
<dbReference type="AlphaFoldDB" id="A0A8X6HVH9"/>
<dbReference type="Pfam" id="PF13718">
    <property type="entry name" value="GNAT_acetyltr_2"/>
    <property type="match status" value="2"/>
</dbReference>
<keyword evidence="4 9" id="KW-0819">tRNA processing</keyword>
<dbReference type="GO" id="GO:0005730">
    <property type="term" value="C:nucleolus"/>
    <property type="evidence" value="ECO:0007669"/>
    <property type="project" value="UniProtKB-SubCell"/>
</dbReference>
<dbReference type="Proteomes" id="UP000887116">
    <property type="component" value="Unassembled WGS sequence"/>
</dbReference>